<evidence type="ECO:0000313" key="2">
    <source>
        <dbReference type="Proteomes" id="UP001189429"/>
    </source>
</evidence>
<protein>
    <submittedName>
        <fullName evidence="1">Uncharacterized protein</fullName>
    </submittedName>
</protein>
<keyword evidence="2" id="KW-1185">Reference proteome</keyword>
<comment type="caution">
    <text evidence="1">The sequence shown here is derived from an EMBL/GenBank/DDBJ whole genome shotgun (WGS) entry which is preliminary data.</text>
</comment>
<dbReference type="Proteomes" id="UP001189429">
    <property type="component" value="Unassembled WGS sequence"/>
</dbReference>
<evidence type="ECO:0000313" key="1">
    <source>
        <dbReference type="EMBL" id="CAK0858881.1"/>
    </source>
</evidence>
<organism evidence="1 2">
    <name type="scientific">Prorocentrum cordatum</name>
    <dbReference type="NCBI Taxonomy" id="2364126"/>
    <lineage>
        <taxon>Eukaryota</taxon>
        <taxon>Sar</taxon>
        <taxon>Alveolata</taxon>
        <taxon>Dinophyceae</taxon>
        <taxon>Prorocentrales</taxon>
        <taxon>Prorocentraceae</taxon>
        <taxon>Prorocentrum</taxon>
    </lineage>
</organism>
<gene>
    <name evidence="1" type="ORF">PCOR1329_LOCUS48444</name>
</gene>
<reference evidence="1" key="1">
    <citation type="submission" date="2023-10" db="EMBL/GenBank/DDBJ databases">
        <authorList>
            <person name="Chen Y."/>
            <person name="Shah S."/>
            <person name="Dougan E. K."/>
            <person name="Thang M."/>
            <person name="Chan C."/>
        </authorList>
    </citation>
    <scope>NUCLEOTIDE SEQUENCE [LARGE SCALE GENOMIC DNA]</scope>
</reference>
<accession>A0ABN9UGX4</accession>
<name>A0ABN9UGX4_9DINO</name>
<sequence>MGEGWRNYDWDAQQDRKHDKEQKRVRSYVVCESCSKWKCEGRLKKDLLCECGQMLGRGPGGAQQPGLAQQYSLDRMIESFSKSGHAFAPGEAEVVEASVAAAVAPPAPKDFANIFQLRLTALEWATKYTE</sequence>
<proteinExistence type="predicted"/>
<dbReference type="EMBL" id="CAUYUJ010015849">
    <property type="protein sequence ID" value="CAK0858881.1"/>
    <property type="molecule type" value="Genomic_DNA"/>
</dbReference>